<dbReference type="SUPFAM" id="SSF57959">
    <property type="entry name" value="Leucine zipper domain"/>
    <property type="match status" value="1"/>
</dbReference>
<gene>
    <name evidence="9" type="ORF">GFSPODELE1_LOCUS8601</name>
</gene>
<dbReference type="InterPro" id="IPR046347">
    <property type="entry name" value="bZIP_sf"/>
</dbReference>
<keyword evidence="3" id="KW-0805">Transcription regulation</keyword>
<dbReference type="EMBL" id="OZ037949">
    <property type="protein sequence ID" value="CAL1711986.1"/>
    <property type="molecule type" value="Genomic_DNA"/>
</dbReference>
<feature type="region of interest" description="Disordered" evidence="7">
    <location>
        <begin position="115"/>
        <end position="146"/>
    </location>
</feature>
<keyword evidence="4" id="KW-0238">DNA-binding</keyword>
<name>A0ABP1DVZ9_9APHY</name>
<dbReference type="InterPro" id="IPR004827">
    <property type="entry name" value="bZIP"/>
</dbReference>
<comment type="similarity">
    <text evidence="2">Belongs to the bZIP family.</text>
</comment>
<dbReference type="PANTHER" id="PTHR47416">
    <property type="entry name" value="BASIC-LEUCINE ZIPPER TRANSCRIPTION FACTOR F-RELATED"/>
    <property type="match status" value="1"/>
</dbReference>
<feature type="region of interest" description="Disordered" evidence="7">
    <location>
        <begin position="396"/>
        <end position="460"/>
    </location>
</feature>
<evidence type="ECO:0000256" key="5">
    <source>
        <dbReference type="ARBA" id="ARBA00023163"/>
    </source>
</evidence>
<evidence type="ECO:0000313" key="9">
    <source>
        <dbReference type="EMBL" id="CAL1711986.1"/>
    </source>
</evidence>
<feature type="compositionally biased region" description="Pro residues" evidence="7">
    <location>
        <begin position="399"/>
        <end position="410"/>
    </location>
</feature>
<feature type="domain" description="BZIP" evidence="8">
    <location>
        <begin position="160"/>
        <end position="202"/>
    </location>
</feature>
<dbReference type="Pfam" id="PF00170">
    <property type="entry name" value="bZIP_1"/>
    <property type="match status" value="1"/>
</dbReference>
<dbReference type="CDD" id="cd14812">
    <property type="entry name" value="bZIP_u3"/>
    <property type="match status" value="1"/>
</dbReference>
<dbReference type="Gene3D" id="1.20.5.170">
    <property type="match status" value="1"/>
</dbReference>
<evidence type="ECO:0000256" key="4">
    <source>
        <dbReference type="ARBA" id="ARBA00023125"/>
    </source>
</evidence>
<evidence type="ECO:0000259" key="8">
    <source>
        <dbReference type="PROSITE" id="PS50217"/>
    </source>
</evidence>
<evidence type="ECO:0000256" key="7">
    <source>
        <dbReference type="SAM" id="MobiDB-lite"/>
    </source>
</evidence>
<comment type="subcellular location">
    <subcellularLocation>
        <location evidence="1">Nucleus</location>
    </subcellularLocation>
</comment>
<feature type="region of interest" description="Disordered" evidence="7">
    <location>
        <begin position="235"/>
        <end position="270"/>
    </location>
</feature>
<keyword evidence="6" id="KW-0539">Nucleus</keyword>
<feature type="compositionally biased region" description="Low complexity" evidence="7">
    <location>
        <begin position="431"/>
        <end position="447"/>
    </location>
</feature>
<feature type="compositionally biased region" description="Basic and acidic residues" evidence="7">
    <location>
        <begin position="235"/>
        <end position="247"/>
    </location>
</feature>
<dbReference type="PROSITE" id="PS50217">
    <property type="entry name" value="BZIP"/>
    <property type="match status" value="1"/>
</dbReference>
<evidence type="ECO:0000256" key="2">
    <source>
        <dbReference type="ARBA" id="ARBA00007163"/>
    </source>
</evidence>
<keyword evidence="10" id="KW-1185">Reference proteome</keyword>
<dbReference type="PANTHER" id="PTHR47416:SF8">
    <property type="entry name" value="BASIC-LEUCINE ZIPPER TRANSCRIPTION FACTOR E-RELATED"/>
    <property type="match status" value="1"/>
</dbReference>
<evidence type="ECO:0000256" key="1">
    <source>
        <dbReference type="ARBA" id="ARBA00004123"/>
    </source>
</evidence>
<dbReference type="Proteomes" id="UP001497453">
    <property type="component" value="Chromosome 6"/>
</dbReference>
<accession>A0ABP1DVZ9</accession>
<dbReference type="SMART" id="SM00338">
    <property type="entry name" value="BRLZ"/>
    <property type="match status" value="1"/>
</dbReference>
<evidence type="ECO:0000256" key="6">
    <source>
        <dbReference type="ARBA" id="ARBA00023242"/>
    </source>
</evidence>
<organism evidence="9 10">
    <name type="scientific">Somion occarium</name>
    <dbReference type="NCBI Taxonomy" id="3059160"/>
    <lineage>
        <taxon>Eukaryota</taxon>
        <taxon>Fungi</taxon>
        <taxon>Dikarya</taxon>
        <taxon>Basidiomycota</taxon>
        <taxon>Agaricomycotina</taxon>
        <taxon>Agaricomycetes</taxon>
        <taxon>Polyporales</taxon>
        <taxon>Cerrenaceae</taxon>
        <taxon>Somion</taxon>
    </lineage>
</organism>
<evidence type="ECO:0000313" key="10">
    <source>
        <dbReference type="Proteomes" id="UP001497453"/>
    </source>
</evidence>
<proteinExistence type="inferred from homology"/>
<protein>
    <recommendedName>
        <fullName evidence="8">BZIP domain-containing protein</fullName>
    </recommendedName>
</protein>
<reference evidence="10" key="1">
    <citation type="submission" date="2024-04" db="EMBL/GenBank/DDBJ databases">
        <authorList>
            <person name="Shaw F."/>
            <person name="Minotto A."/>
        </authorList>
    </citation>
    <scope>NUCLEOTIDE SEQUENCE [LARGE SCALE GENOMIC DNA]</scope>
</reference>
<sequence length="533" mass="56676">MHVVPPLNMSNILAHDAPLMSPTTAEWDHVPFSPTQLDTFGLQLQYPVSPTPSHAMSHMQSPIPAAMMLRGRLSPDYSDSEPQMCVPTHQVFDCPPAPVSPEPASEVAEPPARLSITVNPPSSVVPAKRASSATPSTSKKPRAAERVTTKDFVPPDVSGLSKREARLVKNRAAAFLSRQRKREEFENMEIRVAELEQENARLLALANNKPEPQEDLVSEVELLRRQLAAAEERERELNEELSRKEAARSQPVKMEMVEDSPLPSRSASVQPQMKSGASLGLMVLLCALPTLLSVPTHSALPTSFSFPISDSSSLPPSSSTFDINSFMPGDFDWSFNGGSIMDLDVDNHGRVSGSTLSSAGNGKKLEFVDVDSEALGLSGLDISFDAQASQDGKIRVRIHPPPASTPPTSAPSPESHSEGEDMSVWGGSEVSGPTSDASSSSLAGALGNPPEGDQLGPFLGIGGDMDFGSLSHLSGMSIDAGGVAFPPYSSMDTGFDFGGLSSTSSSGRRRVRIALKSLPGEGAEGGEWEVQVC</sequence>
<evidence type="ECO:0000256" key="3">
    <source>
        <dbReference type="ARBA" id="ARBA00023015"/>
    </source>
</evidence>
<keyword evidence="5" id="KW-0804">Transcription</keyword>